<evidence type="ECO:0000256" key="2">
    <source>
        <dbReference type="ARBA" id="ARBA00023004"/>
    </source>
</evidence>
<protein>
    <submittedName>
        <fullName evidence="5">Ferredoxin</fullName>
    </submittedName>
</protein>
<dbReference type="EMBL" id="BJON01000002">
    <property type="protein sequence ID" value="GED66806.1"/>
    <property type="molecule type" value="Genomic_DNA"/>
</dbReference>
<dbReference type="Pfam" id="PF01257">
    <property type="entry name" value="2Fe-2S_thioredx"/>
    <property type="match status" value="1"/>
</dbReference>
<reference evidence="5" key="2">
    <citation type="submission" date="2015-07" db="EMBL/GenBank/DDBJ databases">
        <title>MeaNS - Measles Nucleotide Surveillance Program.</title>
        <authorList>
            <person name="Tran T."/>
            <person name="Druce J."/>
        </authorList>
    </citation>
    <scope>NUCLEOTIDE SEQUENCE</scope>
    <source>
        <strain evidence="5">DSM 9887</strain>
    </source>
</reference>
<dbReference type="PANTHER" id="PTHR43578:SF3">
    <property type="entry name" value="NADH-QUINONE OXIDOREDUCTASE SUBUNIT F"/>
    <property type="match status" value="1"/>
</dbReference>
<evidence type="ECO:0000313" key="7">
    <source>
        <dbReference type="Proteomes" id="UP000319578"/>
    </source>
</evidence>
<evidence type="ECO:0000256" key="1">
    <source>
        <dbReference type="ARBA" id="ARBA00022723"/>
    </source>
</evidence>
<gene>
    <name evidence="5" type="ORF">ADS79_19175</name>
    <name evidence="4" type="ORF">BRE01_05080</name>
</gene>
<evidence type="ECO:0000313" key="6">
    <source>
        <dbReference type="Proteomes" id="UP000036834"/>
    </source>
</evidence>
<evidence type="ECO:0000313" key="5">
    <source>
        <dbReference type="EMBL" id="KNB70957.1"/>
    </source>
</evidence>
<dbReference type="AlphaFoldDB" id="A0A0K9YQN8"/>
<dbReference type="GO" id="GO:0046872">
    <property type="term" value="F:metal ion binding"/>
    <property type="evidence" value="ECO:0007669"/>
    <property type="project" value="UniProtKB-KW"/>
</dbReference>
<dbReference type="PATRIC" id="fig|54915.3.peg.2937"/>
<organism evidence="5 6">
    <name type="scientific">Brevibacillus reuszeri</name>
    <dbReference type="NCBI Taxonomy" id="54915"/>
    <lineage>
        <taxon>Bacteria</taxon>
        <taxon>Bacillati</taxon>
        <taxon>Bacillota</taxon>
        <taxon>Bacilli</taxon>
        <taxon>Bacillales</taxon>
        <taxon>Paenibacillaceae</taxon>
        <taxon>Brevibacillus</taxon>
    </lineage>
</organism>
<dbReference type="CDD" id="cd02980">
    <property type="entry name" value="TRX_Fd_family"/>
    <property type="match status" value="1"/>
</dbReference>
<keyword evidence="7" id="KW-1185">Reference proteome</keyword>
<name>A0A0K9YQN8_9BACL</name>
<dbReference type="Gene3D" id="3.40.30.10">
    <property type="entry name" value="Glutaredoxin"/>
    <property type="match status" value="1"/>
</dbReference>
<dbReference type="EMBL" id="LGIQ01000009">
    <property type="protein sequence ID" value="KNB70957.1"/>
    <property type="molecule type" value="Genomic_DNA"/>
</dbReference>
<comment type="caution">
    <text evidence="5">The sequence shown here is derived from an EMBL/GenBank/DDBJ whole genome shotgun (WGS) entry which is preliminary data.</text>
</comment>
<dbReference type="PANTHER" id="PTHR43578">
    <property type="entry name" value="NADH-QUINONE OXIDOREDUCTASE SUBUNIT F"/>
    <property type="match status" value="1"/>
</dbReference>
<keyword evidence="2" id="KW-0408">Iron</keyword>
<proteinExistence type="predicted"/>
<dbReference type="Proteomes" id="UP000036834">
    <property type="component" value="Unassembled WGS sequence"/>
</dbReference>
<reference evidence="6" key="1">
    <citation type="submission" date="2015-07" db="EMBL/GenBank/DDBJ databases">
        <title>Genome sequencing project for genomic taxonomy and phylogenomics of Bacillus-like bacteria.</title>
        <authorList>
            <person name="Liu B."/>
            <person name="Wang J."/>
            <person name="Zhu Y."/>
            <person name="Liu G."/>
            <person name="Chen Q."/>
            <person name="Chen Z."/>
            <person name="Lan J."/>
            <person name="Che J."/>
            <person name="Ge C."/>
            <person name="Shi H."/>
            <person name="Pan Z."/>
            <person name="Liu X."/>
        </authorList>
    </citation>
    <scope>NUCLEOTIDE SEQUENCE [LARGE SCALE GENOMIC DNA]</scope>
    <source>
        <strain evidence="6">DSM 9887</strain>
    </source>
</reference>
<dbReference type="SUPFAM" id="SSF52833">
    <property type="entry name" value="Thioredoxin-like"/>
    <property type="match status" value="1"/>
</dbReference>
<accession>A0A0K9YQN8</accession>
<keyword evidence="1" id="KW-0479">Metal-binding</keyword>
<keyword evidence="3" id="KW-0411">Iron-sulfur</keyword>
<dbReference type="InterPro" id="IPR036249">
    <property type="entry name" value="Thioredoxin-like_sf"/>
</dbReference>
<reference evidence="4 7" key="3">
    <citation type="submission" date="2019-06" db="EMBL/GenBank/DDBJ databases">
        <title>Whole genome shotgun sequence of Brevibacillus reuszeri NBRC 15719.</title>
        <authorList>
            <person name="Hosoyama A."/>
            <person name="Uohara A."/>
            <person name="Ohji S."/>
            <person name="Ichikawa N."/>
        </authorList>
    </citation>
    <scope>NUCLEOTIDE SEQUENCE [LARGE SCALE GENOMIC DNA]</scope>
    <source>
        <strain evidence="4 7">NBRC 15719</strain>
    </source>
</reference>
<dbReference type="GO" id="GO:0051536">
    <property type="term" value="F:iron-sulfur cluster binding"/>
    <property type="evidence" value="ECO:0007669"/>
    <property type="project" value="UniProtKB-KW"/>
</dbReference>
<dbReference type="Proteomes" id="UP000319578">
    <property type="component" value="Unassembled WGS sequence"/>
</dbReference>
<evidence type="ECO:0000256" key="3">
    <source>
        <dbReference type="ARBA" id="ARBA00023014"/>
    </source>
</evidence>
<evidence type="ECO:0000313" key="4">
    <source>
        <dbReference type="EMBL" id="GED66806.1"/>
    </source>
</evidence>
<dbReference type="STRING" id="54915.ADS79_19175"/>
<sequence length="125" mass="13987">MATWNLSQTVHHVLICNGGSCMRKGGEEVTVALRESITRAGLDDVVHTTRTRCNGRCEDACVVIVYPEGIWYENVTPDHAEQLVEQHLRKGEPVESLLTHRFKPDGFERTATARTGILKSEKAKK</sequence>